<dbReference type="Pfam" id="PF01391">
    <property type="entry name" value="Collagen"/>
    <property type="match status" value="1"/>
</dbReference>
<dbReference type="AlphaFoldDB" id="A0A914D500"/>
<accession>A0A914D500</accession>
<keyword evidence="1" id="KW-0677">Repeat</keyword>
<sequence>MDVKQKSSSSLFRSWTIVVSLLSTSFVLFLCIGTIIFVKNEVIAILEELETGIAEFDMESTKVWSQIQELNIDPAKIRERRQTFVNHETNPNSYDVTLPLPFRQSIPLKKTDAPRAKPMELVDMPMSSIENLTEILINDMESQPSPLKASTLEFGKTNGQPATPQGALPPGVVVGDHCQCASENKCPAGSPGPKGLPGLKGEDGIPGLDGMPGVDAEGVEGQVQQYDKCFYCPAGPIGMPGSTGKPGMRGMRGARGPAGMPGRNGSPGSPGTQGPEGPNGPDGAEGEPGPKGQDGTAGVGAKGAKGEVGPPGPPGDAGKPGVPGIEGVVGEAGPAGEPGEPGMLGAEGMAGEVGSEGEPGTDAEYCPCPGRFRSSKFYRFGI</sequence>
<feature type="transmembrane region" description="Helical" evidence="3">
    <location>
        <begin position="12"/>
        <end position="38"/>
    </location>
</feature>
<evidence type="ECO:0000256" key="3">
    <source>
        <dbReference type="SAM" id="Phobius"/>
    </source>
</evidence>
<dbReference type="PANTHER" id="PTHR24637">
    <property type="entry name" value="COLLAGEN"/>
    <property type="match status" value="1"/>
</dbReference>
<evidence type="ECO:0000256" key="2">
    <source>
        <dbReference type="SAM" id="MobiDB-lite"/>
    </source>
</evidence>
<feature type="compositionally biased region" description="Low complexity" evidence="2">
    <location>
        <begin position="316"/>
        <end position="353"/>
    </location>
</feature>
<feature type="compositionally biased region" description="Low complexity" evidence="2">
    <location>
        <begin position="246"/>
        <end position="263"/>
    </location>
</feature>
<feature type="region of interest" description="Disordered" evidence="2">
    <location>
        <begin position="186"/>
        <end position="206"/>
    </location>
</feature>
<name>A0A914D500_9BILA</name>
<dbReference type="PANTHER" id="PTHR24637:SF328">
    <property type="entry name" value="NEMATODE CUTICLE COLLAGEN N-TERMINAL DOMAIN-CONTAINING PROTEIN"/>
    <property type="match status" value="1"/>
</dbReference>
<dbReference type="WBParaSite" id="ACRNAN_scaffold1855.g24119.t1">
    <property type="protein sequence ID" value="ACRNAN_scaffold1855.g24119.t1"/>
    <property type="gene ID" value="ACRNAN_scaffold1855.g24119"/>
</dbReference>
<protein>
    <submittedName>
        <fullName evidence="5">Uncharacterized protein</fullName>
    </submittedName>
</protein>
<proteinExistence type="predicted"/>
<organism evidence="4 5">
    <name type="scientific">Acrobeloides nanus</name>
    <dbReference type="NCBI Taxonomy" id="290746"/>
    <lineage>
        <taxon>Eukaryota</taxon>
        <taxon>Metazoa</taxon>
        <taxon>Ecdysozoa</taxon>
        <taxon>Nematoda</taxon>
        <taxon>Chromadorea</taxon>
        <taxon>Rhabditida</taxon>
        <taxon>Tylenchina</taxon>
        <taxon>Cephalobomorpha</taxon>
        <taxon>Cephaloboidea</taxon>
        <taxon>Cephalobidae</taxon>
        <taxon>Acrobeloides</taxon>
    </lineage>
</organism>
<keyword evidence="4" id="KW-1185">Reference proteome</keyword>
<dbReference type="Proteomes" id="UP000887540">
    <property type="component" value="Unplaced"/>
</dbReference>
<keyword evidence="3" id="KW-0812">Transmembrane</keyword>
<keyword evidence="3" id="KW-1133">Transmembrane helix</keyword>
<evidence type="ECO:0000313" key="5">
    <source>
        <dbReference type="WBParaSite" id="ACRNAN_scaffold1855.g24119.t1"/>
    </source>
</evidence>
<feature type="region of interest" description="Disordered" evidence="2">
    <location>
        <begin position="238"/>
        <end position="362"/>
    </location>
</feature>
<evidence type="ECO:0000256" key="1">
    <source>
        <dbReference type="ARBA" id="ARBA00022737"/>
    </source>
</evidence>
<dbReference type="InterPro" id="IPR008160">
    <property type="entry name" value="Collagen"/>
</dbReference>
<reference evidence="5" key="1">
    <citation type="submission" date="2022-11" db="UniProtKB">
        <authorList>
            <consortium name="WormBaseParasite"/>
        </authorList>
    </citation>
    <scope>IDENTIFICATION</scope>
</reference>
<keyword evidence="3" id="KW-0472">Membrane</keyword>
<evidence type="ECO:0000313" key="4">
    <source>
        <dbReference type="Proteomes" id="UP000887540"/>
    </source>
</evidence>